<protein>
    <recommendedName>
        <fullName evidence="2">Rho-GAP domain-containing protein</fullName>
    </recommendedName>
</protein>
<feature type="region of interest" description="Disordered" evidence="1">
    <location>
        <begin position="1303"/>
        <end position="1373"/>
    </location>
</feature>
<feature type="region of interest" description="Disordered" evidence="1">
    <location>
        <begin position="498"/>
        <end position="518"/>
    </location>
</feature>
<evidence type="ECO:0000256" key="1">
    <source>
        <dbReference type="SAM" id="MobiDB-lite"/>
    </source>
</evidence>
<dbReference type="PROSITE" id="PS50238">
    <property type="entry name" value="RHOGAP"/>
    <property type="match status" value="1"/>
</dbReference>
<dbReference type="Proteomes" id="UP000748756">
    <property type="component" value="Unassembled WGS sequence"/>
</dbReference>
<feature type="region of interest" description="Disordered" evidence="1">
    <location>
        <begin position="905"/>
        <end position="941"/>
    </location>
</feature>
<feature type="compositionally biased region" description="Basic and acidic residues" evidence="1">
    <location>
        <begin position="851"/>
        <end position="873"/>
    </location>
</feature>
<dbReference type="GO" id="GO:0007165">
    <property type="term" value="P:signal transduction"/>
    <property type="evidence" value="ECO:0007669"/>
    <property type="project" value="InterPro"/>
</dbReference>
<feature type="compositionally biased region" description="Low complexity" evidence="1">
    <location>
        <begin position="631"/>
        <end position="640"/>
    </location>
</feature>
<dbReference type="InterPro" id="IPR008936">
    <property type="entry name" value="Rho_GTPase_activation_prot"/>
</dbReference>
<reference evidence="3" key="1">
    <citation type="journal article" date="2020" name="Fungal Divers.">
        <title>Resolving the Mortierellaceae phylogeny through synthesis of multi-gene phylogenetics and phylogenomics.</title>
        <authorList>
            <person name="Vandepol N."/>
            <person name="Liber J."/>
            <person name="Desiro A."/>
            <person name="Na H."/>
            <person name="Kennedy M."/>
            <person name="Barry K."/>
            <person name="Grigoriev I.V."/>
            <person name="Miller A.N."/>
            <person name="O'Donnell K."/>
            <person name="Stajich J.E."/>
            <person name="Bonito G."/>
        </authorList>
    </citation>
    <scope>NUCLEOTIDE SEQUENCE</scope>
    <source>
        <strain evidence="3">NRRL 6426</strain>
    </source>
</reference>
<feature type="region of interest" description="Disordered" evidence="1">
    <location>
        <begin position="1427"/>
        <end position="1453"/>
    </location>
</feature>
<comment type="caution">
    <text evidence="3">The sequence shown here is derived from an EMBL/GenBank/DDBJ whole genome shotgun (WGS) entry which is preliminary data.</text>
</comment>
<feature type="compositionally biased region" description="Basic residues" evidence="1">
    <location>
        <begin position="918"/>
        <end position="941"/>
    </location>
</feature>
<organism evidence="3 4">
    <name type="scientific">Linnemannia schmuckeri</name>
    <dbReference type="NCBI Taxonomy" id="64567"/>
    <lineage>
        <taxon>Eukaryota</taxon>
        <taxon>Fungi</taxon>
        <taxon>Fungi incertae sedis</taxon>
        <taxon>Mucoromycota</taxon>
        <taxon>Mortierellomycotina</taxon>
        <taxon>Mortierellomycetes</taxon>
        <taxon>Mortierellales</taxon>
        <taxon>Mortierellaceae</taxon>
        <taxon>Linnemannia</taxon>
    </lineage>
</organism>
<dbReference type="EMBL" id="JAAAUQ010000683">
    <property type="protein sequence ID" value="KAF9148281.1"/>
    <property type="molecule type" value="Genomic_DNA"/>
</dbReference>
<feature type="region of interest" description="Disordered" evidence="1">
    <location>
        <begin position="851"/>
        <end position="881"/>
    </location>
</feature>
<name>A0A9P5V9D7_9FUNG</name>
<feature type="compositionally biased region" description="Polar residues" evidence="1">
    <location>
        <begin position="320"/>
        <end position="353"/>
    </location>
</feature>
<dbReference type="OrthoDB" id="2430493at2759"/>
<dbReference type="InterPro" id="IPR000198">
    <property type="entry name" value="RhoGAP_dom"/>
</dbReference>
<feature type="region of interest" description="Disordered" evidence="1">
    <location>
        <begin position="317"/>
        <end position="371"/>
    </location>
</feature>
<feature type="compositionally biased region" description="Low complexity" evidence="1">
    <location>
        <begin position="1353"/>
        <end position="1362"/>
    </location>
</feature>
<gene>
    <name evidence="3" type="ORF">BG015_009994</name>
</gene>
<accession>A0A9P5V9D7</accession>
<feature type="compositionally biased region" description="Low complexity" evidence="1">
    <location>
        <begin position="164"/>
        <end position="184"/>
    </location>
</feature>
<sequence length="1545" mass="169334">MNNEQQSVDSRSPPSSKLRLALETEDIKSQLNAIVAPYGILFPESMEEEPSLSLDLTNPFSLSGTEQSGGTHVLSAASSFPSGETLKTVSRQPTMSTVDGTSLGIQSAQGSVVESTAEKAIAEGRWSSLDGSSPESRGGPQFNKGGAPKSGSKLVKGWKKLRQSLKAGSTLSSSPSGTPPLFGSHSSAAEDTTRSGVSPAVSSVGEQRKTLSDLDRPFEMGSEDNILDFGPGFGTGLTHKFSSGSFRGLLLKGSSTSSVKDLDVDLLPPIRSRGTIESHDNLAGGGGGAVVVDTESVMSLGKMKQYGKEDWIAQQQQQQLTLHSRSSSKQLSTPSRASMDQVGTSAAVPSSVPSRDVLPVTRNNVTGDGADSVVKDGIVATRDAEVVQDRADSLIASSGSAASEEAAIIPVFTVIEPLDMVILTAPDDEEQVVVSGVDIEAAPTVVPRENRLGQDLTAPQRWRLSTHGTPKVVGSICERRVSGVYDNEVYLQRLMQDSVVSEQDPSESGHQPAENEEDRMDNTFRVPLHQSVQLASAMFDNGQRIPLVLYYVTEELRARVSREDVVETIDSLFPVDWEESDDEFEKLVDVFDQRPFGQFFDLTLNPPVVPPPADSNNQIHPFDAPAPEPNTTETGITEQTEGSDDTSTTPVEPAKPRVSSRDLSRLILRFLKDLPEPLIPADVFSIFSALTKLQTLDSVKIQASSLLVQLLSTEHRELLQFLLEFLDEVVLRSLRDELERLEHLDPQPTIEREATLPELGDKYKKTLDRLSNILGIVFSHATVRSENGTGKIAEKQQSQTSLYRHYKRDFELKALQEKNAQAIHHSAAVFQSLLTFRTTIFGASSFSLGQDNKDEYGHEESQGRRVDQDEHSSVARSAYDTDSDYEYQSDSALYEAMSKRLQGRRHAGSKVFSSSKRPLTKSKTLHSRHHHHHRKLRRGHKQWKGDFSFVVTTADDEGPDGQSEVHKKTSAGTLCDSAVDMMTNVDELALAAMQEHMARSMRNQKHLPRPSVATLHSVLAEVHSVVGTGMSPHLTAAAAAAAARAGATATEGDVMTDDAPSMVGDAARTEYGEADRLGRCLTGNDGGEADDEGEETYERGMGFDHAVKPKLKYGFMDFLQEPIDRKQEEREIQLVEKEILRSEITTKFLAANLAGLYPSSSQTAIPSVILPSARSTLLPQTSSRSSTDAFTAPQTSIESLTAVGTPALSRELTLAPREQIQLPDDHRASDDCSCSYCTTLVQPSQIPVLTRDEYEKAELQSQCDAKDQHIAELLKTVQSLQGEVNILNAKLLFLHDHHTTRPMRRRTLARNSFPAVPSSNTTGGDWLSRQHHHPHSSQQLSDPPMSAPQMRQTSSFSPPSSTTGGGIGYSSLQGSPRLFAEGIQMSNSTDIHVSRGKSRHMSLGWDYEHNEGQDMSTLEEDEAMSFLDLDDPQRPPPPPFPTNNSAQRPGRPGFGLREVVEEEEEEHEPEREGEDLLDEFYYMDAYKTMDQQLYRHPILPIAAPPRPMSTDQYKKHHRMSLPIQNLSKRLSLGQTFRWKGRAAAA</sequence>
<feature type="compositionally biased region" description="Polar residues" evidence="1">
    <location>
        <begin position="58"/>
        <end position="114"/>
    </location>
</feature>
<evidence type="ECO:0000259" key="2">
    <source>
        <dbReference type="PROSITE" id="PS50238"/>
    </source>
</evidence>
<feature type="compositionally biased region" description="Basic and acidic residues" evidence="1">
    <location>
        <begin position="206"/>
        <end position="217"/>
    </location>
</feature>
<feature type="region of interest" description="Disordered" evidence="1">
    <location>
        <begin position="607"/>
        <end position="657"/>
    </location>
</feature>
<dbReference type="Gene3D" id="1.10.555.10">
    <property type="entry name" value="Rho GTPase activation protein"/>
    <property type="match status" value="1"/>
</dbReference>
<feature type="region of interest" description="Disordered" evidence="1">
    <location>
        <begin position="47"/>
        <end position="217"/>
    </location>
</feature>
<proteinExistence type="predicted"/>
<dbReference type="SUPFAM" id="SSF48350">
    <property type="entry name" value="GTPase activation domain, GAP"/>
    <property type="match status" value="1"/>
</dbReference>
<feature type="compositionally biased region" description="Polar residues" evidence="1">
    <location>
        <begin position="185"/>
        <end position="205"/>
    </location>
</feature>
<evidence type="ECO:0000313" key="4">
    <source>
        <dbReference type="Proteomes" id="UP000748756"/>
    </source>
</evidence>
<dbReference type="Pfam" id="PF00620">
    <property type="entry name" value="RhoGAP"/>
    <property type="match status" value="1"/>
</dbReference>
<dbReference type="SMART" id="SM00324">
    <property type="entry name" value="RhoGAP"/>
    <property type="match status" value="1"/>
</dbReference>
<evidence type="ECO:0000313" key="3">
    <source>
        <dbReference type="EMBL" id="KAF9148281.1"/>
    </source>
</evidence>
<keyword evidence="4" id="KW-1185">Reference proteome</keyword>
<feature type="domain" description="Rho-GAP" evidence="2">
    <location>
        <begin position="532"/>
        <end position="778"/>
    </location>
</feature>
<feature type="compositionally biased region" description="Polar residues" evidence="1">
    <location>
        <begin position="498"/>
        <end position="509"/>
    </location>
</feature>